<feature type="transmembrane region" description="Helical" evidence="7">
    <location>
        <begin position="52"/>
        <end position="71"/>
    </location>
</feature>
<evidence type="ECO:0000256" key="2">
    <source>
        <dbReference type="ARBA" id="ARBA00022448"/>
    </source>
</evidence>
<dbReference type="RefSeq" id="WP_252084546.1">
    <property type="nucleotide sequence ID" value="NZ_CP092418.1"/>
</dbReference>
<feature type="transmembrane region" description="Helical" evidence="7">
    <location>
        <begin position="373"/>
        <end position="395"/>
    </location>
</feature>
<feature type="transmembrane region" description="Helical" evidence="7">
    <location>
        <begin position="147"/>
        <end position="170"/>
    </location>
</feature>
<keyword evidence="6 7" id="KW-0472">Membrane</keyword>
<feature type="transmembrane region" description="Helical" evidence="7">
    <location>
        <begin position="401"/>
        <end position="423"/>
    </location>
</feature>
<dbReference type="SUPFAM" id="SSF103473">
    <property type="entry name" value="MFS general substrate transporter"/>
    <property type="match status" value="1"/>
</dbReference>
<dbReference type="CDD" id="cd06173">
    <property type="entry name" value="MFS_MefA_like"/>
    <property type="match status" value="1"/>
</dbReference>
<dbReference type="InterPro" id="IPR036259">
    <property type="entry name" value="MFS_trans_sf"/>
</dbReference>
<dbReference type="InterPro" id="IPR011701">
    <property type="entry name" value="MFS"/>
</dbReference>
<dbReference type="Gene3D" id="1.20.1250.20">
    <property type="entry name" value="MFS general substrate transporter like domains"/>
    <property type="match status" value="1"/>
</dbReference>
<feature type="transmembrane region" description="Helical" evidence="7">
    <location>
        <begin position="231"/>
        <end position="254"/>
    </location>
</feature>
<keyword evidence="2" id="KW-0813">Transport</keyword>
<organism evidence="9 10">
    <name type="scientific">Microbulbifer variabilis</name>
    <dbReference type="NCBI Taxonomy" id="266805"/>
    <lineage>
        <taxon>Bacteria</taxon>
        <taxon>Pseudomonadati</taxon>
        <taxon>Pseudomonadota</taxon>
        <taxon>Gammaproteobacteria</taxon>
        <taxon>Cellvibrionales</taxon>
        <taxon>Microbulbiferaceae</taxon>
        <taxon>Microbulbifer</taxon>
    </lineage>
</organism>
<feature type="transmembrane region" description="Helical" evidence="7">
    <location>
        <begin position="297"/>
        <end position="319"/>
    </location>
</feature>
<feature type="transmembrane region" description="Helical" evidence="7">
    <location>
        <begin position="15"/>
        <end position="32"/>
    </location>
</feature>
<keyword evidence="4 7" id="KW-0812">Transmembrane</keyword>
<dbReference type="PROSITE" id="PS50850">
    <property type="entry name" value="MFS"/>
    <property type="match status" value="1"/>
</dbReference>
<dbReference type="PANTHER" id="PTHR43266">
    <property type="entry name" value="MACROLIDE-EFFLUX PROTEIN"/>
    <property type="match status" value="1"/>
</dbReference>
<keyword evidence="5 7" id="KW-1133">Transmembrane helix</keyword>
<evidence type="ECO:0000256" key="4">
    <source>
        <dbReference type="ARBA" id="ARBA00022692"/>
    </source>
</evidence>
<accession>A0ABY4VD87</accession>
<evidence type="ECO:0000256" key="3">
    <source>
        <dbReference type="ARBA" id="ARBA00022475"/>
    </source>
</evidence>
<feature type="transmembrane region" description="Helical" evidence="7">
    <location>
        <begin position="266"/>
        <end position="285"/>
    </location>
</feature>
<reference evidence="9" key="1">
    <citation type="submission" date="2022-02" db="EMBL/GenBank/DDBJ databases">
        <title>Coral-associated bacteria.</title>
        <authorList>
            <person name="Tang K."/>
            <person name="Wang X."/>
        </authorList>
    </citation>
    <scope>NUCLEOTIDE SEQUENCE</scope>
    <source>
        <strain evidence="9">SCSIO 43006</strain>
    </source>
</reference>
<comment type="subcellular location">
    <subcellularLocation>
        <location evidence="1">Cell membrane</location>
        <topology evidence="1">Multi-pass membrane protein</topology>
    </subcellularLocation>
</comment>
<sequence>MARQNQFQLLGKRRFLPLFLTLITVYFNNNIFRNALLVILAFQLAKNEANTLINLATALYLLPFFLFSITAGQLADRFDKSKFIRLIKLLEIPIVLLGAVALYANSKMLSFLVLFLLATHETFYGPARYAVMPQHLKRKELMGANGLAQMAIFAGSLSGAIVGALLADFIKPGQHGVLYLSLVMSGIAVFGYLSSRAIPPAPPLSPRLKVNWNPVNQTLKILQQTMKNPSVFYSIIACSWFWLISTTFIAQIPSFTKNTLGASEPVVTLMICCLTIGISLGSLMCNTLSRGRITLGIVPIGGLGITLGGLGLGFSALGFHTISGASISEFIMSDNAVSILLYTVLVGFSGGIFIVPLYTIIQDRAEKQIRGQILALNNMSYALFVVIISIVNIILLDAAKISITQLIIFLAILNLLALIFICFKLPELLVHLTTWAYTNIVARVQGENLKLIPEQGATLIICTSMNYRAPLILYEIIPRPVRFILPQSLFNHKLIRFSLSNGGTQPIIYNSEKTEKNINLLNEIENATKKEELLCLFIDKQDHSSSIMKRRKQLWGIFKNHKVPIIQTLLQIKKTKSQLSRRTLLTLKNIYKDDDI</sequence>
<evidence type="ECO:0000256" key="7">
    <source>
        <dbReference type="SAM" id="Phobius"/>
    </source>
</evidence>
<feature type="transmembrane region" description="Helical" evidence="7">
    <location>
        <begin position="176"/>
        <end position="193"/>
    </location>
</feature>
<evidence type="ECO:0000256" key="5">
    <source>
        <dbReference type="ARBA" id="ARBA00022989"/>
    </source>
</evidence>
<evidence type="ECO:0000256" key="6">
    <source>
        <dbReference type="ARBA" id="ARBA00023136"/>
    </source>
</evidence>
<gene>
    <name evidence="9" type="ORF">MJO52_03340</name>
</gene>
<feature type="transmembrane region" description="Helical" evidence="7">
    <location>
        <begin position="339"/>
        <end position="361"/>
    </location>
</feature>
<dbReference type="EMBL" id="CP092418">
    <property type="protein sequence ID" value="USD22184.1"/>
    <property type="molecule type" value="Genomic_DNA"/>
</dbReference>
<dbReference type="PANTHER" id="PTHR43266:SF2">
    <property type="entry name" value="MAJOR FACILITATOR SUPERFAMILY (MFS) PROFILE DOMAIN-CONTAINING PROTEIN"/>
    <property type="match status" value="1"/>
</dbReference>
<evidence type="ECO:0000313" key="10">
    <source>
        <dbReference type="Proteomes" id="UP001055658"/>
    </source>
</evidence>
<feature type="domain" description="Major facilitator superfamily (MFS) profile" evidence="8">
    <location>
        <begin position="14"/>
        <end position="429"/>
    </location>
</feature>
<protein>
    <submittedName>
        <fullName evidence="9">MFS transporter</fullName>
    </submittedName>
</protein>
<proteinExistence type="predicted"/>
<dbReference type="InterPro" id="IPR020846">
    <property type="entry name" value="MFS_dom"/>
</dbReference>
<evidence type="ECO:0000256" key="1">
    <source>
        <dbReference type="ARBA" id="ARBA00004651"/>
    </source>
</evidence>
<dbReference type="Proteomes" id="UP001055658">
    <property type="component" value="Chromosome"/>
</dbReference>
<keyword evidence="3" id="KW-1003">Cell membrane</keyword>
<name>A0ABY4VD87_9GAMM</name>
<keyword evidence="10" id="KW-1185">Reference proteome</keyword>
<dbReference type="Pfam" id="PF07690">
    <property type="entry name" value="MFS_1"/>
    <property type="match status" value="1"/>
</dbReference>
<evidence type="ECO:0000259" key="8">
    <source>
        <dbReference type="PROSITE" id="PS50850"/>
    </source>
</evidence>
<evidence type="ECO:0000313" key="9">
    <source>
        <dbReference type="EMBL" id="USD22184.1"/>
    </source>
</evidence>